<dbReference type="Pfam" id="PF06996">
    <property type="entry name" value="T6SS_TssG"/>
    <property type="match status" value="1"/>
</dbReference>
<dbReference type="Proteomes" id="UP000664628">
    <property type="component" value="Unassembled WGS sequence"/>
</dbReference>
<evidence type="ECO:0000313" key="2">
    <source>
        <dbReference type="Proteomes" id="UP000664628"/>
    </source>
</evidence>
<protein>
    <submittedName>
        <fullName evidence="1">Uncharacterized protein</fullName>
    </submittedName>
</protein>
<dbReference type="EMBL" id="JAFMYW010000005">
    <property type="protein sequence ID" value="MBO0950448.1"/>
    <property type="molecule type" value="Genomic_DNA"/>
</dbReference>
<accession>A0ABS3JKC1</accession>
<name>A0ABS3JKC1_9BACT</name>
<dbReference type="InterPro" id="IPR010732">
    <property type="entry name" value="T6SS_TssG-like"/>
</dbReference>
<organism evidence="1 2">
    <name type="scientific">Fibrella forsythiae</name>
    <dbReference type="NCBI Taxonomy" id="2817061"/>
    <lineage>
        <taxon>Bacteria</taxon>
        <taxon>Pseudomonadati</taxon>
        <taxon>Bacteroidota</taxon>
        <taxon>Cytophagia</taxon>
        <taxon>Cytophagales</taxon>
        <taxon>Spirosomataceae</taxon>
        <taxon>Fibrella</taxon>
    </lineage>
</organism>
<comment type="caution">
    <text evidence="1">The sequence shown here is derived from an EMBL/GenBank/DDBJ whole genome shotgun (WGS) entry which is preliminary data.</text>
</comment>
<reference evidence="1 2" key="1">
    <citation type="submission" date="2021-03" db="EMBL/GenBank/DDBJ databases">
        <title>Fibrella sp. HMF5405 genome sequencing and assembly.</title>
        <authorList>
            <person name="Kang H."/>
            <person name="Kim H."/>
            <person name="Bae S."/>
            <person name="Joh K."/>
        </authorList>
    </citation>
    <scope>NUCLEOTIDE SEQUENCE [LARGE SCALE GENOMIC DNA]</scope>
    <source>
        <strain evidence="1 2">HMF5405</strain>
    </source>
</reference>
<sequence length="314" mass="35013">MKKPLTSDIRAEVWLAQQQHPNVVVRALGTFARSYSPDLLTVDEVTEQLGQADTRYVDITREGFYDMLPEALFHPPGATGAHPEKPTELSKRLRQEEKQGRQFWLPAEQEIMRLRVRIEQQEQQTLAKATGPVWQEVFDWLLSVRGFNLTDQQQICLLAIWMNAHRIVGNWPETAVYFSRFLQVPVHITHGPRRVSTVKPASTSTANEQQPRLGATRVGIDWVLPPVQETGDDGGVVQLAIGPLSPVQLSDYLPTKIGWRYIALLAGYLLPADADYVVVPIPEADGACFTLMGSATAGRLGMTTELPQSTPVLL</sequence>
<dbReference type="RefSeq" id="WP_207330398.1">
    <property type="nucleotide sequence ID" value="NZ_JAFMYW010000005.1"/>
</dbReference>
<gene>
    <name evidence="1" type="ORF">J2I46_17765</name>
</gene>
<keyword evidence="2" id="KW-1185">Reference proteome</keyword>
<proteinExistence type="predicted"/>
<evidence type="ECO:0000313" key="1">
    <source>
        <dbReference type="EMBL" id="MBO0950448.1"/>
    </source>
</evidence>